<evidence type="ECO:0000256" key="7">
    <source>
        <dbReference type="ARBA" id="ARBA00022640"/>
    </source>
</evidence>
<evidence type="ECO:0000256" key="11">
    <source>
        <dbReference type="ARBA" id="ARBA00023002"/>
    </source>
</evidence>
<sequence length="263" mass="30088">MEPWVEQHVLLLLKPAKEAWQPEDMVPDAAALGADGFHAACLELRECAARRALSSGSALRGVPDAHLVCLVGNMVTEEALPTYQSMVNRFESARDVTGADGTAWARWICRWSAEENHHDDVLNRYMYLSGRLDMRQVERTVHRLISSGMAMHALVSPDHGFSYVAFQERATAATRHATSAPMATTRSPASAAPSPPTRAPRGRLHPRRRDAPRRCPRHLRHDRCRLVLLRWLEQWQQVLLHPWLHLLKHLQPRRRRCRPVRLW</sequence>
<keyword evidence="6" id="KW-0150">Chloroplast</keyword>
<evidence type="ECO:0000256" key="10">
    <source>
        <dbReference type="ARBA" id="ARBA00022946"/>
    </source>
</evidence>
<dbReference type="InterPro" id="IPR012348">
    <property type="entry name" value="RNR-like"/>
</dbReference>
<evidence type="ECO:0000256" key="14">
    <source>
        <dbReference type="ARBA" id="ARBA00023160"/>
    </source>
</evidence>
<feature type="compositionally biased region" description="Low complexity" evidence="15">
    <location>
        <begin position="175"/>
        <end position="192"/>
    </location>
</feature>
<reference evidence="17" key="2">
    <citation type="journal article" date="2008" name="Nucleic Acids Res.">
        <title>The rice annotation project database (RAP-DB): 2008 update.</title>
        <authorList>
            <consortium name="The rice annotation project (RAP)"/>
        </authorList>
    </citation>
    <scope>GENOME REANNOTATION</scope>
    <source>
        <strain evidence="17">cv. Nipponbare</strain>
    </source>
</reference>
<evidence type="ECO:0000256" key="3">
    <source>
        <dbReference type="ARBA" id="ARBA00004872"/>
    </source>
</evidence>
<keyword evidence="9" id="KW-0276">Fatty acid metabolism</keyword>
<accession>Q10D48</accession>
<dbReference type="EMBL" id="AC096855">
    <property type="protein sequence ID" value="AAR87311.1"/>
    <property type="molecule type" value="Genomic_DNA"/>
</dbReference>
<dbReference type="GO" id="GO:0045300">
    <property type="term" value="F:stearoyl-[ACP] desaturase activity"/>
    <property type="evidence" value="ECO:0007669"/>
    <property type="project" value="InterPro"/>
</dbReference>
<evidence type="ECO:0000256" key="9">
    <source>
        <dbReference type="ARBA" id="ARBA00022832"/>
    </source>
</evidence>
<keyword evidence="8" id="KW-0479">Metal-binding</keyword>
<gene>
    <name evidence="16" type="primary">OJ1365_D05.19</name>
</gene>
<dbReference type="GO" id="GO:0009507">
    <property type="term" value="C:chloroplast"/>
    <property type="evidence" value="ECO:0007669"/>
    <property type="project" value="UniProtKB-SubCell"/>
</dbReference>
<dbReference type="GO" id="GO:0046872">
    <property type="term" value="F:metal ion binding"/>
    <property type="evidence" value="ECO:0007669"/>
    <property type="project" value="UniProtKB-KW"/>
</dbReference>
<protein>
    <submittedName>
        <fullName evidence="16">Fatty acid desaturase</fullName>
    </submittedName>
</protein>
<keyword evidence="7" id="KW-0934">Plastid</keyword>
<feature type="region of interest" description="Disordered" evidence="15">
    <location>
        <begin position="175"/>
        <end position="214"/>
    </location>
</feature>
<keyword evidence="12" id="KW-0408">Iron</keyword>
<dbReference type="GO" id="GO:0006633">
    <property type="term" value="P:fatty acid biosynthetic process"/>
    <property type="evidence" value="ECO:0007669"/>
    <property type="project" value="UniProtKB-KW"/>
</dbReference>
<dbReference type="FunFam" id="1.10.620.20:FF:000030">
    <property type="entry name" value="Os06g0503800 protein"/>
    <property type="match status" value="1"/>
</dbReference>
<evidence type="ECO:0000256" key="15">
    <source>
        <dbReference type="SAM" id="MobiDB-lite"/>
    </source>
</evidence>
<dbReference type="Gene3D" id="1.10.620.20">
    <property type="entry name" value="Ribonucleotide Reductase, subunit A"/>
    <property type="match status" value="1"/>
</dbReference>
<evidence type="ECO:0000256" key="12">
    <source>
        <dbReference type="ARBA" id="ARBA00023004"/>
    </source>
</evidence>
<dbReference type="SUPFAM" id="SSF47240">
    <property type="entry name" value="Ferritin-like"/>
    <property type="match status" value="1"/>
</dbReference>
<keyword evidence="11" id="KW-0560">Oxidoreductase</keyword>
<comment type="pathway">
    <text evidence="3">Lipid metabolism; fatty acid metabolism.</text>
</comment>
<proteinExistence type="inferred from homology"/>
<evidence type="ECO:0000256" key="4">
    <source>
        <dbReference type="ARBA" id="ARBA00008749"/>
    </source>
</evidence>
<name>Q10D48_ORYSJ</name>
<comment type="subcellular location">
    <subcellularLocation>
        <location evidence="2">Plastid</location>
        <location evidence="2">Chloroplast</location>
    </subcellularLocation>
</comment>
<evidence type="ECO:0000256" key="5">
    <source>
        <dbReference type="ARBA" id="ARBA00022516"/>
    </source>
</evidence>
<dbReference type="PANTHER" id="PTHR31155">
    <property type="entry name" value="ACYL- ACYL-CARRIER-PROTEIN DESATURASE-RELATED"/>
    <property type="match status" value="1"/>
</dbReference>
<evidence type="ECO:0000313" key="16">
    <source>
        <dbReference type="EMBL" id="AAR87311.1"/>
    </source>
</evidence>
<evidence type="ECO:0000256" key="2">
    <source>
        <dbReference type="ARBA" id="ARBA00004229"/>
    </source>
</evidence>
<dbReference type="PANTHER" id="PTHR31155:SF40">
    <property type="entry name" value="ACYL-[ACYL-CARRIER-PROTEIN] DESATURASE 7, CHLOROPLASTIC"/>
    <property type="match status" value="1"/>
</dbReference>
<keyword evidence="14" id="KW-0275">Fatty acid biosynthesis</keyword>
<dbReference type="UniPathway" id="UPA00199"/>
<comment type="similarity">
    <text evidence="4">Belongs to the fatty acid desaturase type 2 family.</text>
</comment>
<dbReference type="InterPro" id="IPR005067">
    <property type="entry name" value="Fatty_acid_desaturase-2"/>
</dbReference>
<keyword evidence="5" id="KW-0444">Lipid biosynthesis</keyword>
<keyword evidence="13" id="KW-0443">Lipid metabolism</keyword>
<evidence type="ECO:0000256" key="6">
    <source>
        <dbReference type="ARBA" id="ARBA00022528"/>
    </source>
</evidence>
<evidence type="ECO:0000256" key="13">
    <source>
        <dbReference type="ARBA" id="ARBA00023098"/>
    </source>
</evidence>
<feature type="compositionally biased region" description="Basic residues" evidence="15">
    <location>
        <begin position="200"/>
        <end position="214"/>
    </location>
</feature>
<evidence type="ECO:0000313" key="17">
    <source>
        <dbReference type="Proteomes" id="UP000000763"/>
    </source>
</evidence>
<comment type="cofactor">
    <cofactor evidence="1">
        <name>Fe(2+)</name>
        <dbReference type="ChEBI" id="CHEBI:29033"/>
    </cofactor>
</comment>
<evidence type="ECO:0000256" key="8">
    <source>
        <dbReference type="ARBA" id="ARBA00022723"/>
    </source>
</evidence>
<dbReference type="Proteomes" id="UP000000763">
    <property type="component" value="Chromosome 3"/>
</dbReference>
<reference evidence="17" key="1">
    <citation type="journal article" date="2005" name="Nature">
        <title>The map-based sequence of the rice genome.</title>
        <authorList>
            <consortium name="International rice genome sequencing project (IRGSP)"/>
            <person name="Matsumoto T."/>
            <person name="Wu J."/>
            <person name="Kanamori H."/>
            <person name="Katayose Y."/>
            <person name="Fujisawa M."/>
            <person name="Namiki N."/>
            <person name="Mizuno H."/>
            <person name="Yamamoto K."/>
            <person name="Antonio B.A."/>
            <person name="Baba T."/>
            <person name="Sakata K."/>
            <person name="Nagamura Y."/>
            <person name="Aoki H."/>
            <person name="Arikawa K."/>
            <person name="Arita K."/>
            <person name="Bito T."/>
            <person name="Chiden Y."/>
            <person name="Fujitsuka N."/>
            <person name="Fukunaka R."/>
            <person name="Hamada M."/>
            <person name="Harada C."/>
            <person name="Hayashi A."/>
            <person name="Hijishita S."/>
            <person name="Honda M."/>
            <person name="Hosokawa S."/>
            <person name="Ichikawa Y."/>
            <person name="Idonuma A."/>
            <person name="Iijima M."/>
            <person name="Ikeda M."/>
            <person name="Ikeno M."/>
            <person name="Ito K."/>
            <person name="Ito S."/>
            <person name="Ito T."/>
            <person name="Ito Y."/>
            <person name="Ito Y."/>
            <person name="Iwabuchi A."/>
            <person name="Kamiya K."/>
            <person name="Karasawa W."/>
            <person name="Kurita K."/>
            <person name="Katagiri S."/>
            <person name="Kikuta A."/>
            <person name="Kobayashi H."/>
            <person name="Kobayashi N."/>
            <person name="Machita K."/>
            <person name="Maehara T."/>
            <person name="Masukawa M."/>
            <person name="Mizubayashi T."/>
            <person name="Mukai Y."/>
            <person name="Nagasaki H."/>
            <person name="Nagata Y."/>
            <person name="Naito S."/>
            <person name="Nakashima M."/>
            <person name="Nakama Y."/>
            <person name="Nakamichi Y."/>
            <person name="Nakamura M."/>
            <person name="Meguro A."/>
            <person name="Negishi M."/>
            <person name="Ohta I."/>
            <person name="Ohta T."/>
            <person name="Okamoto M."/>
            <person name="Ono N."/>
            <person name="Saji S."/>
            <person name="Sakaguchi M."/>
            <person name="Sakai K."/>
            <person name="Shibata M."/>
            <person name="Shimokawa T."/>
            <person name="Song J."/>
            <person name="Takazaki Y."/>
            <person name="Terasawa K."/>
            <person name="Tsugane M."/>
            <person name="Tsuji K."/>
            <person name="Ueda S."/>
            <person name="Waki K."/>
            <person name="Yamagata H."/>
            <person name="Yamamoto M."/>
            <person name="Yamamoto S."/>
            <person name="Yamane H."/>
            <person name="Yoshiki S."/>
            <person name="Yoshihara R."/>
            <person name="Yukawa K."/>
            <person name="Zhong H."/>
            <person name="Yano M."/>
            <person name="Yuan Q."/>
            <person name="Ouyang S."/>
            <person name="Liu J."/>
            <person name="Jones K.M."/>
            <person name="Gansberger K."/>
            <person name="Moffat K."/>
            <person name="Hill J."/>
            <person name="Bera J."/>
            <person name="Fadrosh D."/>
            <person name="Jin S."/>
            <person name="Johri S."/>
            <person name="Kim M."/>
            <person name="Overton L."/>
            <person name="Reardon M."/>
            <person name="Tsitrin T."/>
            <person name="Vuong H."/>
            <person name="Weaver B."/>
            <person name="Ciecko A."/>
            <person name="Tallon L."/>
            <person name="Jackson J."/>
            <person name="Pai G."/>
            <person name="Aken S.V."/>
            <person name="Utterback T."/>
            <person name="Reidmuller S."/>
            <person name="Feldblyum T."/>
            <person name="Hsiao J."/>
            <person name="Zismann V."/>
            <person name="Iobst S."/>
            <person name="de Vazeille A.R."/>
            <person name="Buell C.R."/>
            <person name="Ying K."/>
            <person name="Li Y."/>
            <person name="Lu T."/>
            <person name="Huang Y."/>
            <person name="Zhao Q."/>
            <person name="Feng Q."/>
            <person name="Zhang L."/>
            <person name="Zhu J."/>
            <person name="Weng Q."/>
            <person name="Mu J."/>
            <person name="Lu Y."/>
            <person name="Fan D."/>
            <person name="Liu Y."/>
            <person name="Guan J."/>
            <person name="Zhang Y."/>
            <person name="Yu S."/>
            <person name="Liu X."/>
            <person name="Zhang Y."/>
            <person name="Hong G."/>
            <person name="Han B."/>
            <person name="Choisne N."/>
            <person name="Demange N."/>
            <person name="Orjeda G."/>
            <person name="Samain S."/>
            <person name="Cattolico L."/>
            <person name="Pelletier E."/>
            <person name="Couloux A."/>
            <person name="Segurens B."/>
            <person name="Wincker P."/>
            <person name="D'Hont A."/>
            <person name="Scarpelli C."/>
            <person name="Weissenbach J."/>
            <person name="Salanoubat M."/>
            <person name="Quetier F."/>
            <person name="Yu Y."/>
            <person name="Kim H.R."/>
            <person name="Rambo T."/>
            <person name="Currie J."/>
            <person name="Collura K."/>
            <person name="Luo M."/>
            <person name="Yang T."/>
            <person name="Ammiraju J.S.S."/>
            <person name="Engler F."/>
            <person name="Soderlund C."/>
            <person name="Wing R.A."/>
            <person name="Palmer L.E."/>
            <person name="de la Bastide M."/>
            <person name="Spiegel L."/>
            <person name="Nascimento L."/>
            <person name="Zutavern T."/>
            <person name="O'Shaughnessy A."/>
            <person name="Dike S."/>
            <person name="Dedhia N."/>
            <person name="Preston R."/>
            <person name="Balija V."/>
            <person name="McCombie W.R."/>
            <person name="Chow T."/>
            <person name="Chen H."/>
            <person name="Chung M."/>
            <person name="Chen C."/>
            <person name="Shaw J."/>
            <person name="Wu H."/>
            <person name="Hsiao K."/>
            <person name="Chao Y."/>
            <person name="Chu M."/>
            <person name="Cheng C."/>
            <person name="Hour A."/>
            <person name="Lee P."/>
            <person name="Lin S."/>
            <person name="Lin Y."/>
            <person name="Liou J."/>
            <person name="Liu S."/>
            <person name="Hsing Y."/>
            <person name="Raghuvanshi S."/>
            <person name="Mohanty A."/>
            <person name="Bharti A.K."/>
            <person name="Gaur A."/>
            <person name="Gupta V."/>
            <person name="Kumar D."/>
            <person name="Ravi V."/>
            <person name="Vij S."/>
            <person name="Kapur A."/>
            <person name="Khurana P."/>
            <person name="Khurana P."/>
            <person name="Khurana J.P."/>
            <person name="Tyagi A.K."/>
            <person name="Gaikwad K."/>
            <person name="Singh A."/>
            <person name="Dalal V."/>
            <person name="Srivastava S."/>
            <person name="Dixit A."/>
            <person name="Pal A.K."/>
            <person name="Ghazi I.A."/>
            <person name="Yadav M."/>
            <person name="Pandit A."/>
            <person name="Bhargava A."/>
            <person name="Sureshbabu K."/>
            <person name="Batra K."/>
            <person name="Sharma T.R."/>
            <person name="Mohapatra T."/>
            <person name="Singh N.K."/>
            <person name="Messing J."/>
            <person name="Nelson A.B."/>
            <person name="Fuks G."/>
            <person name="Kavchok S."/>
            <person name="Keizer G."/>
            <person name="Linton E."/>
            <person name="Llaca V."/>
            <person name="Song R."/>
            <person name="Tanyolac B."/>
            <person name="Young S."/>
            <person name="Ho-Il K."/>
            <person name="Hahn J.H."/>
            <person name="Sangsakoo G."/>
            <person name="Vanavichit A."/>
            <person name="de Mattos Luiz.A.T."/>
            <person name="Zimmer P.D."/>
            <person name="Malone G."/>
            <person name="Dellagostin O."/>
            <person name="de Oliveira A.C."/>
            <person name="Bevan M."/>
            <person name="Bancroft I."/>
            <person name="Minx P."/>
            <person name="Cordum H."/>
            <person name="Wilson R."/>
            <person name="Cheng Z."/>
            <person name="Jin W."/>
            <person name="Jiang J."/>
            <person name="Leong S.A."/>
            <person name="Iwama H."/>
            <person name="Gojobori T."/>
            <person name="Itoh T."/>
            <person name="Niimura Y."/>
            <person name="Fujii Y."/>
            <person name="Habara T."/>
            <person name="Sakai H."/>
            <person name="Sato Y."/>
            <person name="Wilson G."/>
            <person name="Kumar K."/>
            <person name="McCouch S."/>
            <person name="Juretic N."/>
            <person name="Hoen D."/>
            <person name="Wright S."/>
            <person name="Bruskiewich R."/>
            <person name="Bureau T."/>
            <person name="Miyao A."/>
            <person name="Hirochika H."/>
            <person name="Nishikawa T."/>
            <person name="Kadowaki K."/>
            <person name="Sugiura M."/>
            <person name="Burr B."/>
            <person name="Sasaki T."/>
        </authorList>
    </citation>
    <scope>NUCLEOTIDE SEQUENCE [LARGE SCALE GENOMIC DNA]</scope>
    <source>
        <strain evidence="17">cv. Nipponbare</strain>
    </source>
</reference>
<dbReference type="Pfam" id="PF03405">
    <property type="entry name" value="FA_desaturase_2"/>
    <property type="match status" value="1"/>
</dbReference>
<dbReference type="AlphaFoldDB" id="Q10D48"/>
<keyword evidence="10" id="KW-0809">Transit peptide</keyword>
<organism evidence="16 17">
    <name type="scientific">Oryza sativa subsp. japonica</name>
    <name type="common">Rice</name>
    <dbReference type="NCBI Taxonomy" id="39947"/>
    <lineage>
        <taxon>Eukaryota</taxon>
        <taxon>Viridiplantae</taxon>
        <taxon>Streptophyta</taxon>
        <taxon>Embryophyta</taxon>
        <taxon>Tracheophyta</taxon>
        <taxon>Spermatophyta</taxon>
        <taxon>Magnoliopsida</taxon>
        <taxon>Liliopsida</taxon>
        <taxon>Poales</taxon>
        <taxon>Poaceae</taxon>
        <taxon>BOP clade</taxon>
        <taxon>Oryzoideae</taxon>
        <taxon>Oryzeae</taxon>
        <taxon>Oryzinae</taxon>
        <taxon>Oryza</taxon>
        <taxon>Oryza sativa</taxon>
    </lineage>
</organism>
<dbReference type="InterPro" id="IPR009078">
    <property type="entry name" value="Ferritin-like_SF"/>
</dbReference>
<evidence type="ECO:0000256" key="1">
    <source>
        <dbReference type="ARBA" id="ARBA00001954"/>
    </source>
</evidence>